<sequence>MSDVTLQPLIDKLWADNTEPEGWHVHWILDGARDPDIVTLIRASGLEHACLFSGQIHPRLQAAAPYLVRLPADSPATTELLKRGWGKAWGIFTIAKTDITLAEQRLHLKKFLRVQTEDGKVLAFRYYDPRVLTTYLPTCTGEEFREFLGPLSRFIAECDGGDKALEFTLHEDAMCIQEHPVVRVPL</sequence>
<reference evidence="2" key="1">
    <citation type="submission" date="2021-07" db="EMBL/GenBank/DDBJ databases">
        <title>Characterization of violacein-producing bacteria and related species.</title>
        <authorList>
            <person name="Wilson H.S."/>
            <person name="De Leon M.E."/>
        </authorList>
    </citation>
    <scope>NUCLEOTIDE SEQUENCE</scope>
    <source>
        <strain evidence="2">HSC-15S17</strain>
    </source>
</reference>
<dbReference type="Proteomes" id="UP001155901">
    <property type="component" value="Unassembled WGS sequence"/>
</dbReference>
<organism evidence="2 4">
    <name type="scientific">Duganella violaceipulchra</name>
    <dbReference type="NCBI Taxonomy" id="2849652"/>
    <lineage>
        <taxon>Bacteria</taxon>
        <taxon>Pseudomonadati</taxon>
        <taxon>Pseudomonadota</taxon>
        <taxon>Betaproteobacteria</taxon>
        <taxon>Burkholderiales</taxon>
        <taxon>Oxalobacteraceae</taxon>
        <taxon>Telluria group</taxon>
        <taxon>Duganella</taxon>
    </lineage>
</organism>
<feature type="domain" description="DUF4123" evidence="1">
    <location>
        <begin position="27"/>
        <end position="144"/>
    </location>
</feature>
<keyword evidence="5" id="KW-1185">Reference proteome</keyword>
<reference evidence="3" key="2">
    <citation type="submission" date="2022-03" db="EMBL/GenBank/DDBJ databases">
        <title>Genome Encyclopedia of Bacteria and Archaea VI: Functional Genomics of Type Strains.</title>
        <authorList>
            <person name="Whitman W."/>
        </authorList>
    </citation>
    <scope>NUCLEOTIDE SEQUENCE</scope>
    <source>
        <strain evidence="3">HSC-15S17</strain>
    </source>
</reference>
<dbReference type="Pfam" id="PF13503">
    <property type="entry name" value="DUF4123"/>
    <property type="match status" value="1"/>
</dbReference>
<protein>
    <submittedName>
        <fullName evidence="2">DUF4123 domain-containing protein</fullName>
    </submittedName>
</protein>
<name>A0AA41L5M7_9BURK</name>
<dbReference type="AlphaFoldDB" id="A0AA41L5M7"/>
<evidence type="ECO:0000313" key="2">
    <source>
        <dbReference type="EMBL" id="MBV6324354.1"/>
    </source>
</evidence>
<dbReference type="EMBL" id="JAHTGR010000016">
    <property type="protein sequence ID" value="MBV6324354.1"/>
    <property type="molecule type" value="Genomic_DNA"/>
</dbReference>
<comment type="caution">
    <text evidence="2">The sequence shown here is derived from an EMBL/GenBank/DDBJ whole genome shotgun (WGS) entry which is preliminary data.</text>
</comment>
<proteinExistence type="predicted"/>
<dbReference type="RefSeq" id="WP_217945276.1">
    <property type="nucleotide sequence ID" value="NZ_JAHTGR010000016.1"/>
</dbReference>
<evidence type="ECO:0000313" key="4">
    <source>
        <dbReference type="Proteomes" id="UP001155901"/>
    </source>
</evidence>
<gene>
    <name evidence="2" type="ORF">KVP70_25800</name>
    <name evidence="3" type="ORF">L1274_000946</name>
</gene>
<evidence type="ECO:0000259" key="1">
    <source>
        <dbReference type="Pfam" id="PF13503"/>
    </source>
</evidence>
<evidence type="ECO:0000313" key="3">
    <source>
        <dbReference type="EMBL" id="MCP2007253.1"/>
    </source>
</evidence>
<evidence type="ECO:0000313" key="5">
    <source>
        <dbReference type="Proteomes" id="UP001162889"/>
    </source>
</evidence>
<dbReference type="Proteomes" id="UP001162889">
    <property type="component" value="Unassembled WGS sequence"/>
</dbReference>
<accession>A0AA41L5M7</accession>
<dbReference type="InterPro" id="IPR025391">
    <property type="entry name" value="DUF4123"/>
</dbReference>
<dbReference type="EMBL" id="JALJZU010000002">
    <property type="protein sequence ID" value="MCP2007253.1"/>
    <property type="molecule type" value="Genomic_DNA"/>
</dbReference>